<name>A0A4R6AEC8_9RHOB</name>
<comment type="caution">
    <text evidence="2">The sequence shown here is derived from an EMBL/GenBank/DDBJ whole genome shotgun (WGS) entry which is preliminary data.</text>
</comment>
<dbReference type="Pfam" id="PF13302">
    <property type="entry name" value="Acetyltransf_3"/>
    <property type="match status" value="1"/>
</dbReference>
<dbReference type="AlphaFoldDB" id="A0A4R6AEC8"/>
<dbReference type="OrthoDB" id="9807426at2"/>
<accession>A0A4R6AEC8</accession>
<feature type="domain" description="N-acetyltransferase" evidence="1">
    <location>
        <begin position="18"/>
        <end position="173"/>
    </location>
</feature>
<keyword evidence="2" id="KW-0808">Transferase</keyword>
<gene>
    <name evidence="2" type="ORF">E2L08_08025</name>
</gene>
<organism evidence="2 3">
    <name type="scientific">Palleronia sediminis</name>
    <dbReference type="NCBI Taxonomy" id="2547833"/>
    <lineage>
        <taxon>Bacteria</taxon>
        <taxon>Pseudomonadati</taxon>
        <taxon>Pseudomonadota</taxon>
        <taxon>Alphaproteobacteria</taxon>
        <taxon>Rhodobacterales</taxon>
        <taxon>Roseobacteraceae</taxon>
        <taxon>Palleronia</taxon>
    </lineage>
</organism>
<evidence type="ECO:0000259" key="1">
    <source>
        <dbReference type="PROSITE" id="PS51186"/>
    </source>
</evidence>
<dbReference type="Proteomes" id="UP000295701">
    <property type="component" value="Unassembled WGS sequence"/>
</dbReference>
<dbReference type="RefSeq" id="WP_133396551.1">
    <property type="nucleotide sequence ID" value="NZ_SNAA01000007.1"/>
</dbReference>
<evidence type="ECO:0000313" key="2">
    <source>
        <dbReference type="EMBL" id="TDL79826.1"/>
    </source>
</evidence>
<dbReference type="CDD" id="cd04301">
    <property type="entry name" value="NAT_SF"/>
    <property type="match status" value="1"/>
</dbReference>
<dbReference type="Gene3D" id="3.40.630.30">
    <property type="match status" value="1"/>
</dbReference>
<dbReference type="InterPro" id="IPR016181">
    <property type="entry name" value="Acyl_CoA_acyltransferase"/>
</dbReference>
<dbReference type="GO" id="GO:0016747">
    <property type="term" value="F:acyltransferase activity, transferring groups other than amino-acyl groups"/>
    <property type="evidence" value="ECO:0007669"/>
    <property type="project" value="InterPro"/>
</dbReference>
<dbReference type="EMBL" id="SNAA01000007">
    <property type="protein sequence ID" value="TDL79826.1"/>
    <property type="molecule type" value="Genomic_DNA"/>
</dbReference>
<dbReference type="SUPFAM" id="SSF55729">
    <property type="entry name" value="Acyl-CoA N-acyltransferases (Nat)"/>
    <property type="match status" value="1"/>
</dbReference>
<dbReference type="InterPro" id="IPR000182">
    <property type="entry name" value="GNAT_dom"/>
</dbReference>
<proteinExistence type="predicted"/>
<keyword evidence="3" id="KW-1185">Reference proteome</keyword>
<sequence>MEDAVPPRTLTLPDGARLLIRQVVPEDAPKLIAGFDELSAQSRIMRFLRAIDRLPDDDVRRYVTPDHHDHEALAAEILPDAPGAPPRPVGIAHWFRYATAPDRAELAVTIVDSAQRRGIGRLLLARLFEIAAARGIRRIEALVHPENRQMAGLLRCFGAVARRDEGLMLYDIVLNAAGGVRERAA</sequence>
<evidence type="ECO:0000313" key="3">
    <source>
        <dbReference type="Proteomes" id="UP000295701"/>
    </source>
</evidence>
<reference evidence="2 3" key="1">
    <citation type="submission" date="2019-03" db="EMBL/GenBank/DDBJ databases">
        <title>Primorskyibacter sp. SS33 isolated from sediments.</title>
        <authorList>
            <person name="Xunke S."/>
        </authorList>
    </citation>
    <scope>NUCLEOTIDE SEQUENCE [LARGE SCALE GENOMIC DNA]</scope>
    <source>
        <strain evidence="2 3">SS33</strain>
    </source>
</reference>
<protein>
    <submittedName>
        <fullName evidence="2">N-acetyltransferase</fullName>
    </submittedName>
</protein>
<dbReference type="PROSITE" id="PS51186">
    <property type="entry name" value="GNAT"/>
    <property type="match status" value="1"/>
</dbReference>